<dbReference type="KEGG" id="tsph:KIH39_08625"/>
<dbReference type="AlphaFoldDB" id="A0A8E6EZY3"/>
<dbReference type="Proteomes" id="UP000676194">
    <property type="component" value="Chromosome"/>
</dbReference>
<accession>A0A8E6EZY3</accession>
<reference evidence="1" key="1">
    <citation type="submission" date="2021-05" db="EMBL/GenBank/DDBJ databases">
        <title>Complete genome sequence of the cellulolytic planctomycete Telmatocola sphagniphila SP2T and characterization of the first cellulase from planctomycetes.</title>
        <authorList>
            <person name="Rakitin A.L."/>
            <person name="Beletsky A.V."/>
            <person name="Naumoff D.G."/>
            <person name="Kulichevskaya I.S."/>
            <person name="Mardanov A.V."/>
            <person name="Ravin N.V."/>
            <person name="Dedysh S.N."/>
        </authorList>
    </citation>
    <scope>NUCLEOTIDE SEQUENCE</scope>
    <source>
        <strain evidence="1">SP2T</strain>
    </source>
</reference>
<protein>
    <submittedName>
        <fullName evidence="1">Uncharacterized protein</fullName>
    </submittedName>
</protein>
<evidence type="ECO:0000313" key="2">
    <source>
        <dbReference type="Proteomes" id="UP000676194"/>
    </source>
</evidence>
<dbReference type="EMBL" id="CP074694">
    <property type="protein sequence ID" value="QVL33956.1"/>
    <property type="molecule type" value="Genomic_DNA"/>
</dbReference>
<dbReference type="RefSeq" id="WP_213498932.1">
    <property type="nucleotide sequence ID" value="NZ_CP074694.1"/>
</dbReference>
<keyword evidence="2" id="KW-1185">Reference proteome</keyword>
<name>A0A8E6EZY3_9BACT</name>
<sequence length="83" mass="9766">MNSFSKVFGIAAFFVIVTILRDPNPFKKWIREAVAPETPTAEQLEWKHNRERINHSLEYNPQQFRDLSNTRAEVQEFLKKGGF</sequence>
<proteinExistence type="predicted"/>
<organism evidence="1 2">
    <name type="scientific">Telmatocola sphagniphila</name>
    <dbReference type="NCBI Taxonomy" id="1123043"/>
    <lineage>
        <taxon>Bacteria</taxon>
        <taxon>Pseudomonadati</taxon>
        <taxon>Planctomycetota</taxon>
        <taxon>Planctomycetia</taxon>
        <taxon>Gemmatales</taxon>
        <taxon>Gemmataceae</taxon>
    </lineage>
</organism>
<evidence type="ECO:0000313" key="1">
    <source>
        <dbReference type="EMBL" id="QVL33956.1"/>
    </source>
</evidence>
<gene>
    <name evidence="1" type="ORF">KIH39_08625</name>
</gene>